<feature type="chain" id="PRO_5047030478" evidence="7">
    <location>
        <begin position="26"/>
        <end position="251"/>
    </location>
</feature>
<keyword evidence="2" id="KW-0645">Protease</keyword>
<comment type="similarity">
    <text evidence="1">Belongs to the peptidase C40 family.</text>
</comment>
<dbReference type="Pfam" id="PF00877">
    <property type="entry name" value="NLPC_P60"/>
    <property type="match status" value="1"/>
</dbReference>
<dbReference type="InterPro" id="IPR018392">
    <property type="entry name" value="LysM"/>
</dbReference>
<evidence type="ECO:0000256" key="7">
    <source>
        <dbReference type="SAM" id="SignalP"/>
    </source>
</evidence>
<feature type="signal peptide" evidence="7">
    <location>
        <begin position="1"/>
        <end position="25"/>
    </location>
</feature>
<dbReference type="SMART" id="SM00257">
    <property type="entry name" value="LysM"/>
    <property type="match status" value="1"/>
</dbReference>
<dbReference type="Gene3D" id="3.10.350.10">
    <property type="entry name" value="LysM domain"/>
    <property type="match status" value="1"/>
</dbReference>
<keyword evidence="4" id="KW-0677">Repeat</keyword>
<keyword evidence="5" id="KW-0378">Hydrolase</keyword>
<gene>
    <name evidence="11" type="ORF">ACFSFY_01865</name>
</gene>
<dbReference type="InterPro" id="IPR000064">
    <property type="entry name" value="NLP_P60_dom"/>
</dbReference>
<feature type="domain" description="LysM" evidence="9">
    <location>
        <begin position="28"/>
        <end position="71"/>
    </location>
</feature>
<evidence type="ECO:0000256" key="1">
    <source>
        <dbReference type="ARBA" id="ARBA00007074"/>
    </source>
</evidence>
<keyword evidence="3 7" id="KW-0732">Signal</keyword>
<dbReference type="PROSITE" id="PS51782">
    <property type="entry name" value="LYSM"/>
    <property type="match status" value="1"/>
</dbReference>
<keyword evidence="6" id="KW-0788">Thiol protease</keyword>
<dbReference type="EMBL" id="JBHUGI010000004">
    <property type="protein sequence ID" value="MFD1926820.1"/>
    <property type="molecule type" value="Genomic_DNA"/>
</dbReference>
<feature type="domain" description="NlpC/P60" evidence="10">
    <location>
        <begin position="127"/>
        <end position="247"/>
    </location>
</feature>
<evidence type="ECO:0000259" key="10">
    <source>
        <dbReference type="PROSITE" id="PS51935"/>
    </source>
</evidence>
<dbReference type="Pfam" id="PF01476">
    <property type="entry name" value="LysM"/>
    <property type="match status" value="1"/>
</dbReference>
<evidence type="ECO:0000259" key="9">
    <source>
        <dbReference type="PROSITE" id="PS51782"/>
    </source>
</evidence>
<keyword evidence="12" id="KW-1185">Reference proteome</keyword>
<dbReference type="Gene3D" id="3.90.1720.10">
    <property type="entry name" value="endopeptidase domain like (from Nostoc punctiforme)"/>
    <property type="match status" value="1"/>
</dbReference>
<dbReference type="InterPro" id="IPR036779">
    <property type="entry name" value="LysM_dom_sf"/>
</dbReference>
<organism evidence="11 12">
    <name type="scientific">Sporosarcina siberiensis</name>
    <dbReference type="NCBI Taxonomy" id="1365606"/>
    <lineage>
        <taxon>Bacteria</taxon>
        <taxon>Bacillati</taxon>
        <taxon>Bacillota</taxon>
        <taxon>Bacilli</taxon>
        <taxon>Bacillales</taxon>
        <taxon>Caryophanaceae</taxon>
        <taxon>Sporosarcina</taxon>
    </lineage>
</organism>
<evidence type="ECO:0000256" key="4">
    <source>
        <dbReference type="ARBA" id="ARBA00022737"/>
    </source>
</evidence>
<dbReference type="InterPro" id="IPR038765">
    <property type="entry name" value="Papain-like_cys_pep_sf"/>
</dbReference>
<evidence type="ECO:0000313" key="12">
    <source>
        <dbReference type="Proteomes" id="UP001597218"/>
    </source>
</evidence>
<evidence type="ECO:0000259" key="8">
    <source>
        <dbReference type="PROSITE" id="PS50943"/>
    </source>
</evidence>
<dbReference type="CDD" id="cd00118">
    <property type="entry name" value="LysM"/>
    <property type="match status" value="1"/>
</dbReference>
<dbReference type="PANTHER" id="PTHR47053">
    <property type="entry name" value="MUREIN DD-ENDOPEPTIDASE MEPH-RELATED"/>
    <property type="match status" value="1"/>
</dbReference>
<dbReference type="RefSeq" id="WP_381535476.1">
    <property type="nucleotide sequence ID" value="NZ_JBHUGI010000004.1"/>
</dbReference>
<comment type="caution">
    <text evidence="11">The sequence shown here is derived from an EMBL/GenBank/DDBJ whole genome shotgun (WGS) entry which is preliminary data.</text>
</comment>
<evidence type="ECO:0000256" key="6">
    <source>
        <dbReference type="ARBA" id="ARBA00022807"/>
    </source>
</evidence>
<feature type="domain" description="HTH cro/C1-type" evidence="8">
    <location>
        <begin position="36"/>
        <end position="52"/>
    </location>
</feature>
<evidence type="ECO:0000256" key="2">
    <source>
        <dbReference type="ARBA" id="ARBA00022670"/>
    </source>
</evidence>
<proteinExistence type="inferred from homology"/>
<evidence type="ECO:0000256" key="3">
    <source>
        <dbReference type="ARBA" id="ARBA00022729"/>
    </source>
</evidence>
<dbReference type="InterPro" id="IPR051202">
    <property type="entry name" value="Peptidase_C40"/>
</dbReference>
<dbReference type="PROSITE" id="PS51935">
    <property type="entry name" value="NLPC_P60"/>
    <property type="match status" value="1"/>
</dbReference>
<evidence type="ECO:0000313" key="11">
    <source>
        <dbReference type="EMBL" id="MFD1926820.1"/>
    </source>
</evidence>
<accession>A0ABW4SCY4</accession>
<dbReference type="PANTHER" id="PTHR47053:SF1">
    <property type="entry name" value="MUREIN DD-ENDOPEPTIDASE MEPH-RELATED"/>
    <property type="match status" value="1"/>
</dbReference>
<dbReference type="Proteomes" id="UP001597218">
    <property type="component" value="Unassembled WGS sequence"/>
</dbReference>
<reference evidence="12" key="1">
    <citation type="journal article" date="2019" name="Int. J. Syst. Evol. Microbiol.">
        <title>The Global Catalogue of Microorganisms (GCM) 10K type strain sequencing project: providing services to taxonomists for standard genome sequencing and annotation.</title>
        <authorList>
            <consortium name="The Broad Institute Genomics Platform"/>
            <consortium name="The Broad Institute Genome Sequencing Center for Infectious Disease"/>
            <person name="Wu L."/>
            <person name="Ma J."/>
        </authorList>
    </citation>
    <scope>NUCLEOTIDE SEQUENCE [LARGE SCALE GENOMIC DNA]</scope>
    <source>
        <strain evidence="12">CGMCC 4.7177</strain>
    </source>
</reference>
<dbReference type="SUPFAM" id="SSF54106">
    <property type="entry name" value="LysM domain"/>
    <property type="match status" value="1"/>
</dbReference>
<protein>
    <submittedName>
        <fullName evidence="11">C40 family peptidase</fullName>
    </submittedName>
</protein>
<evidence type="ECO:0000256" key="5">
    <source>
        <dbReference type="ARBA" id="ARBA00022801"/>
    </source>
</evidence>
<dbReference type="PROSITE" id="PS50943">
    <property type="entry name" value="HTH_CROC1"/>
    <property type="match status" value="1"/>
</dbReference>
<name>A0ABW4SCY4_9BACL</name>
<dbReference type="SUPFAM" id="SSF54001">
    <property type="entry name" value="Cysteine proteinases"/>
    <property type="match status" value="1"/>
</dbReference>
<dbReference type="InterPro" id="IPR001387">
    <property type="entry name" value="Cro/C1-type_HTH"/>
</dbReference>
<sequence length="251" mass="27636">MNKLIISFALTISLTAFLIVGPAKANTEFHTVQLGDTLWKIATKYNVTVDELKNANALVSDTIRLDQKLNISMQTSTTPKVQIPVKSSITAFQAGKKVTLPAPEKVFSKPVANIFTTPTKPLSGSSQDTFDKVIELSHALLDTPYKWAGVTADGFDCSGFIYYVYKEAGLDVKRFDTIALHANSINVEEPVPGDLLFFENTYRSGISHAGIYIGDGQFIHAGSKKVEISSIKSGYWKDKFTESKRLNSFLK</sequence>